<keyword evidence="1" id="KW-1133">Transmembrane helix</keyword>
<sequence length="102" mass="11965">MIEKNKLIRYLIIGFLFFTTAGVFYIVSEIKEINYQFKGTIVKINYNEKRTPTVLVNGKLYYLSTNWRFNENMSIGDSLVKEKKSMAYKLIKHKTGEVILSQ</sequence>
<protein>
    <submittedName>
        <fullName evidence="2">Uncharacterized protein</fullName>
    </submittedName>
</protein>
<evidence type="ECO:0000256" key="1">
    <source>
        <dbReference type="SAM" id="Phobius"/>
    </source>
</evidence>
<comment type="caution">
    <text evidence="2">The sequence shown here is derived from an EMBL/GenBank/DDBJ whole genome shotgun (WGS) entry which is preliminary data.</text>
</comment>
<dbReference type="Proteomes" id="UP000186720">
    <property type="component" value="Unassembled WGS sequence"/>
</dbReference>
<dbReference type="STRING" id="1302689.RG47T_1887"/>
<evidence type="ECO:0000313" key="3">
    <source>
        <dbReference type="Proteomes" id="UP000186720"/>
    </source>
</evidence>
<keyword evidence="1" id="KW-0472">Membrane</keyword>
<keyword evidence="3" id="KW-1185">Reference proteome</keyword>
<accession>A0A1Q5ZXF5</accession>
<dbReference type="RefSeq" id="WP_074489123.1">
    <property type="nucleotide sequence ID" value="NZ_FPAM01000004.1"/>
</dbReference>
<dbReference type="OrthoDB" id="799758at2"/>
<name>A0A1Q5ZXF5_9SPHI</name>
<dbReference type="EMBL" id="MPPL01000001">
    <property type="protein sequence ID" value="OKS86431.1"/>
    <property type="molecule type" value="Genomic_DNA"/>
</dbReference>
<feature type="transmembrane region" description="Helical" evidence="1">
    <location>
        <begin position="7"/>
        <end position="27"/>
    </location>
</feature>
<dbReference type="AlphaFoldDB" id="A0A1Q5ZXF5"/>
<organism evidence="2 3">
    <name type="scientific">Mucilaginibacter polytrichastri</name>
    <dbReference type="NCBI Taxonomy" id="1302689"/>
    <lineage>
        <taxon>Bacteria</taxon>
        <taxon>Pseudomonadati</taxon>
        <taxon>Bacteroidota</taxon>
        <taxon>Sphingobacteriia</taxon>
        <taxon>Sphingobacteriales</taxon>
        <taxon>Sphingobacteriaceae</taxon>
        <taxon>Mucilaginibacter</taxon>
    </lineage>
</organism>
<gene>
    <name evidence="2" type="ORF">RG47T_1887</name>
</gene>
<reference evidence="2 3" key="1">
    <citation type="submission" date="2016-11" db="EMBL/GenBank/DDBJ databases">
        <title>Whole Genome Sequencing of Mucilaginibacter polytrichastri RG4-7(T) isolated from the moss sample.</title>
        <authorList>
            <person name="Li Y."/>
        </authorList>
    </citation>
    <scope>NUCLEOTIDE SEQUENCE [LARGE SCALE GENOMIC DNA]</scope>
    <source>
        <strain evidence="2 3">RG4-7</strain>
    </source>
</reference>
<evidence type="ECO:0000313" key="2">
    <source>
        <dbReference type="EMBL" id="OKS86431.1"/>
    </source>
</evidence>
<proteinExistence type="predicted"/>
<keyword evidence="1" id="KW-0812">Transmembrane</keyword>